<dbReference type="Proteomes" id="UP000652761">
    <property type="component" value="Unassembled WGS sequence"/>
</dbReference>
<evidence type="ECO:0000259" key="2">
    <source>
        <dbReference type="Pfam" id="PF00462"/>
    </source>
</evidence>
<feature type="compositionally biased region" description="Polar residues" evidence="1">
    <location>
        <begin position="61"/>
        <end position="71"/>
    </location>
</feature>
<dbReference type="AlphaFoldDB" id="A0A843WDS2"/>
<dbReference type="Gene3D" id="3.40.30.10">
    <property type="entry name" value="Glutaredoxin"/>
    <property type="match status" value="1"/>
</dbReference>
<protein>
    <recommendedName>
        <fullName evidence="2">Glutaredoxin domain-containing protein</fullName>
    </recommendedName>
</protein>
<name>A0A843WDS2_COLES</name>
<evidence type="ECO:0000313" key="3">
    <source>
        <dbReference type="EMBL" id="MQM04948.1"/>
    </source>
</evidence>
<feature type="region of interest" description="Disordered" evidence="1">
    <location>
        <begin position="132"/>
        <end position="209"/>
    </location>
</feature>
<feature type="region of interest" description="Disordered" evidence="1">
    <location>
        <begin position="86"/>
        <end position="116"/>
    </location>
</feature>
<comment type="caution">
    <text evidence="3">The sequence shown here is derived from an EMBL/GenBank/DDBJ whole genome shotgun (WGS) entry which is preliminary data.</text>
</comment>
<evidence type="ECO:0000313" key="4">
    <source>
        <dbReference type="Proteomes" id="UP000652761"/>
    </source>
</evidence>
<keyword evidence="4" id="KW-1185">Reference proteome</keyword>
<dbReference type="Pfam" id="PF23733">
    <property type="entry name" value="GRXCR1-2_C"/>
    <property type="match status" value="1"/>
</dbReference>
<dbReference type="EMBL" id="NMUH01003315">
    <property type="protein sequence ID" value="MQM04948.1"/>
    <property type="molecule type" value="Genomic_DNA"/>
</dbReference>
<dbReference type="OrthoDB" id="423313at2759"/>
<feature type="domain" description="Glutaredoxin" evidence="2">
    <location>
        <begin position="309"/>
        <end position="375"/>
    </location>
</feature>
<evidence type="ECO:0000256" key="1">
    <source>
        <dbReference type="SAM" id="MobiDB-lite"/>
    </source>
</evidence>
<accession>A0A843WDS2</accession>
<feature type="region of interest" description="Disordered" evidence="1">
    <location>
        <begin position="241"/>
        <end position="296"/>
    </location>
</feature>
<dbReference type="PANTHER" id="PTHR45669">
    <property type="entry name" value="GLUTAREDOXIN DOMAIN-CONTAINING CYSTEINE-RICH PROTEIN CG12206-RELATED"/>
    <property type="match status" value="1"/>
</dbReference>
<feature type="region of interest" description="Disordered" evidence="1">
    <location>
        <begin position="25"/>
        <end position="72"/>
    </location>
</feature>
<dbReference type="PROSITE" id="PS51354">
    <property type="entry name" value="GLUTAREDOXIN_2"/>
    <property type="match status" value="1"/>
</dbReference>
<proteinExistence type="predicted"/>
<dbReference type="InterPro" id="IPR036249">
    <property type="entry name" value="Thioredoxin-like_sf"/>
</dbReference>
<dbReference type="PANTHER" id="PTHR45669:SF14">
    <property type="entry name" value="EMB|CAB81925.1-RELATED"/>
    <property type="match status" value="1"/>
</dbReference>
<reference evidence="3" key="1">
    <citation type="submission" date="2017-07" db="EMBL/GenBank/DDBJ databases">
        <title>Taro Niue Genome Assembly and Annotation.</title>
        <authorList>
            <person name="Atibalentja N."/>
            <person name="Keating K."/>
            <person name="Fields C.J."/>
        </authorList>
    </citation>
    <scope>NUCLEOTIDE SEQUENCE</scope>
    <source>
        <strain evidence="3">Niue_2</strain>
        <tissue evidence="3">Leaf</tissue>
    </source>
</reference>
<dbReference type="Pfam" id="PF00462">
    <property type="entry name" value="Glutaredoxin"/>
    <property type="match status" value="1"/>
</dbReference>
<sequence length="462" mass="50954">MKVVEEEGLKGRILKKLTWSIPQVAGGNLPHHHRQQQQQPPFPVLHHYPPPSSPPHFMSHRQPSAVATTPDSAGRALRQLPLTLGRGAPLQQGNDGEDHPGKQAHHEHCRHPPRPADVIHVDELVRHIRNSEAEDVSCPVDGKENTRPTPPPPRVYPSAAKDDTAGASLQDTAPLISVPKEDGSTGSPPASTRGQLDVSSSYRRPDFNSYSLFDPDLLAAFRRAVMEHALACEELCRKAKSATEEEEEAQERGEDKGGERLHGKDDDEEGQEPPCKVPRTDNGDEHNDEEADPLRGFELRCPPGGEGAVVLYTTSLRGIRKTFEDCNNVRFLLQRLRVGFYDRDVSMHLDYRDELWNVLGGRAVPPRLFIRGRYIGGADEVLCLHEQGRLLPLMRGIPVDRSGGVPCRECSGARFVMCGECSGSRKVYYNGGEGGGSDQAVSRCPHCNENGLVVCTLCCCRR</sequence>
<feature type="compositionally biased region" description="Basic and acidic residues" evidence="1">
    <location>
        <begin position="250"/>
        <end position="265"/>
    </location>
</feature>
<organism evidence="3 4">
    <name type="scientific">Colocasia esculenta</name>
    <name type="common">Wild taro</name>
    <name type="synonym">Arum esculentum</name>
    <dbReference type="NCBI Taxonomy" id="4460"/>
    <lineage>
        <taxon>Eukaryota</taxon>
        <taxon>Viridiplantae</taxon>
        <taxon>Streptophyta</taxon>
        <taxon>Embryophyta</taxon>
        <taxon>Tracheophyta</taxon>
        <taxon>Spermatophyta</taxon>
        <taxon>Magnoliopsida</taxon>
        <taxon>Liliopsida</taxon>
        <taxon>Araceae</taxon>
        <taxon>Aroideae</taxon>
        <taxon>Colocasieae</taxon>
        <taxon>Colocasia</taxon>
    </lineage>
</organism>
<gene>
    <name evidence="3" type="ORF">Taro_037756</name>
</gene>
<feature type="compositionally biased region" description="Polar residues" evidence="1">
    <location>
        <begin position="184"/>
        <end position="202"/>
    </location>
</feature>
<dbReference type="CDD" id="cd03031">
    <property type="entry name" value="GRX_GRX_like"/>
    <property type="match status" value="1"/>
</dbReference>
<dbReference type="SUPFAM" id="SSF52833">
    <property type="entry name" value="Thioredoxin-like"/>
    <property type="match status" value="1"/>
</dbReference>
<feature type="compositionally biased region" description="Pro residues" evidence="1">
    <location>
        <begin position="40"/>
        <end position="54"/>
    </location>
</feature>
<feature type="compositionally biased region" description="Basic and acidic residues" evidence="1">
    <location>
        <begin position="96"/>
        <end position="106"/>
    </location>
</feature>
<dbReference type="InterPro" id="IPR002109">
    <property type="entry name" value="Glutaredoxin"/>
</dbReference>